<reference evidence="2 3" key="1">
    <citation type="submission" date="2017-04" db="EMBL/GenBank/DDBJ databases">
        <title>Complete Genome Sequence of Streptomyces gilvosporeus F607, a Capable Producer of Natamycin.</title>
        <authorList>
            <person name="Zong G."/>
            <person name="Zhong C."/>
            <person name="Fu J."/>
            <person name="Qin R."/>
            <person name="Cao G."/>
        </authorList>
    </citation>
    <scope>NUCLEOTIDE SEQUENCE [LARGE SCALE GENOMIC DNA]</scope>
    <source>
        <strain evidence="2 3">F607</strain>
    </source>
</reference>
<dbReference type="CDD" id="cd04301">
    <property type="entry name" value="NAT_SF"/>
    <property type="match status" value="1"/>
</dbReference>
<accession>A0A1V0U201</accession>
<dbReference type="GO" id="GO:0016747">
    <property type="term" value="F:acyltransferase activity, transferring groups other than amino-acyl groups"/>
    <property type="evidence" value="ECO:0007669"/>
    <property type="project" value="InterPro"/>
</dbReference>
<evidence type="ECO:0000259" key="1">
    <source>
        <dbReference type="Pfam" id="PF00583"/>
    </source>
</evidence>
<dbReference type="InterPro" id="IPR000182">
    <property type="entry name" value="GNAT_dom"/>
</dbReference>
<sequence>MCRCDVHTARRYGTPVPQRDPQTTTRRVRTCCVHALRRSAGLAAMFTLTWQPPFAQDAAVFPAAQKPGYLSRLAVAPELLSQGTLLGARCVRRALEVAAEAGADVLRCEANPDLTATLELLLRLGFRQAGSTLDDGAGVRRVHLQARAA</sequence>
<dbReference type="Gene3D" id="3.40.630.30">
    <property type="match status" value="1"/>
</dbReference>
<evidence type="ECO:0000313" key="3">
    <source>
        <dbReference type="Proteomes" id="UP000192726"/>
    </source>
</evidence>
<dbReference type="Proteomes" id="UP000192726">
    <property type="component" value="Chromosome"/>
</dbReference>
<gene>
    <name evidence="2" type="ORF">B1H19_03025</name>
</gene>
<proteinExistence type="predicted"/>
<dbReference type="Pfam" id="PF00583">
    <property type="entry name" value="Acetyltransf_1"/>
    <property type="match status" value="1"/>
</dbReference>
<feature type="domain" description="N-acetyltransferase" evidence="1">
    <location>
        <begin position="42"/>
        <end position="126"/>
    </location>
</feature>
<organism evidence="2 3">
    <name type="scientific">Streptomyces gilvosporeus</name>
    <dbReference type="NCBI Taxonomy" id="553510"/>
    <lineage>
        <taxon>Bacteria</taxon>
        <taxon>Bacillati</taxon>
        <taxon>Actinomycetota</taxon>
        <taxon>Actinomycetes</taxon>
        <taxon>Kitasatosporales</taxon>
        <taxon>Streptomycetaceae</taxon>
        <taxon>Streptomyces</taxon>
    </lineage>
</organism>
<dbReference type="KEGG" id="sgv:B1H19_03025"/>
<keyword evidence="3" id="KW-1185">Reference proteome</keyword>
<dbReference type="EMBL" id="CP020569">
    <property type="protein sequence ID" value="ARF59206.1"/>
    <property type="molecule type" value="Genomic_DNA"/>
</dbReference>
<dbReference type="SUPFAM" id="SSF55729">
    <property type="entry name" value="Acyl-CoA N-acyltransferases (Nat)"/>
    <property type="match status" value="1"/>
</dbReference>
<name>A0A1V0U201_9ACTN</name>
<dbReference type="AlphaFoldDB" id="A0A1V0U201"/>
<evidence type="ECO:0000313" key="2">
    <source>
        <dbReference type="EMBL" id="ARF59206.1"/>
    </source>
</evidence>
<dbReference type="InterPro" id="IPR016181">
    <property type="entry name" value="Acyl_CoA_acyltransferase"/>
</dbReference>
<protein>
    <recommendedName>
        <fullName evidence="1">N-acetyltransferase domain-containing protein</fullName>
    </recommendedName>
</protein>
<dbReference type="STRING" id="553510.B1H19_03025"/>